<reference evidence="3 4" key="1">
    <citation type="submission" date="2017-04" db="EMBL/GenBank/DDBJ databases">
        <authorList>
            <person name="Afonso C.L."/>
            <person name="Miller P.J."/>
            <person name="Scott M.A."/>
            <person name="Spackman E."/>
            <person name="Goraichik I."/>
            <person name="Dimitrov K.M."/>
            <person name="Suarez D.L."/>
            <person name="Swayne D.E."/>
        </authorList>
    </citation>
    <scope>NUCLEOTIDE SEQUENCE [LARGE SCALE GENOMIC DNA]</scope>
    <source>
        <strain evidence="3 4">DSM 21164</strain>
    </source>
</reference>
<evidence type="ECO:0000313" key="3">
    <source>
        <dbReference type="EMBL" id="SMC50319.1"/>
    </source>
</evidence>
<dbReference type="STRING" id="504486.SAMN05660703_1447"/>
<keyword evidence="1" id="KW-0812">Transmembrane</keyword>
<keyword evidence="1" id="KW-0472">Membrane</keyword>
<evidence type="ECO:0000313" key="4">
    <source>
        <dbReference type="Proteomes" id="UP000192360"/>
    </source>
</evidence>
<keyword evidence="4" id="KW-1185">Reference proteome</keyword>
<organism evidence="3 4">
    <name type="scientific">Cellulophaga tyrosinoxydans</name>
    <dbReference type="NCBI Taxonomy" id="504486"/>
    <lineage>
        <taxon>Bacteria</taxon>
        <taxon>Pseudomonadati</taxon>
        <taxon>Bacteroidota</taxon>
        <taxon>Flavobacteriia</taxon>
        <taxon>Flavobacteriales</taxon>
        <taxon>Flavobacteriaceae</taxon>
        <taxon>Cellulophaga</taxon>
    </lineage>
</organism>
<dbReference type="SUPFAM" id="SSF48452">
    <property type="entry name" value="TPR-like"/>
    <property type="match status" value="2"/>
</dbReference>
<dbReference type="OrthoDB" id="9771112at2"/>
<dbReference type="SMART" id="SM00028">
    <property type="entry name" value="TPR"/>
    <property type="match status" value="4"/>
</dbReference>
<accession>A0A1W1ZPG8</accession>
<dbReference type="InterPro" id="IPR024983">
    <property type="entry name" value="CHAT_dom"/>
</dbReference>
<proteinExistence type="predicted"/>
<evidence type="ECO:0000259" key="2">
    <source>
        <dbReference type="Pfam" id="PF12770"/>
    </source>
</evidence>
<sequence>MKKILQIVIIFTLICTPKPFFGQQSSEQLYDKLDRFVANPSLELLKKFEQTTTLFEKNSNDTDSYLAVVIAKTNIAYYYQQFGDLNQSIIYYENAWSLFEKHHLTSYDIFENCLLPLSKIYTQQGDFLKAEELLKRCYFHAESTDNIPLLCQITLSVSALYNTLGNYNASITFIHKALLLKGISTDVKHQLENNLAASYIGNKNYTKAKELLLHSIKYQKSANSYKSLAFIALKENNIDLASSYFNQAEIALQNQNYFSGRDFILLAIEKSELFLAVGKNNEAQKELQHALKMILPEHSGLSLPKKNTLIADRNLVRIFDIYAETLQTTEEKLAVYDLSFYVENLLVSSYVSQETKIIHQTSHKKRTEKCVDLLWKAHLQNKNSEYIQRAFHYAESSKASVLYEKIYENKNESQDLKSEQQKRLLAQREKLTDDLLRIQFKQLGNHKADEIVAEIQTIDREITSLKASDSKKIKENVINFKQLQHRIEKDKATLVSYFIGKEFSYQFSIDKNNIKMSQLSTTKDFELKIKNFISYFDGPSSINNNISSFTTSAKNTYKLLQLNNLPHTPNLVVIPDGLLNFLPFESLLTAKSTSISFSEMPFLVKEKSVAYTYNVFDYLNESVAKKDQSILGVFPVFENSPQALKYSIDEAEAIKDQFIIVSLFKSNATKKNFIDKAKTASILHLSTHAGSGDYIVPANIQFIDDVLYLPELYSLDMTGKTVVLSACETGIGKLLSGEGAISIARGFSYAGADKVLFTLWEVNDKSTSEVMAAFYKALKNSNSVFKANHESKLDYLFNPDISNHKKSPYYWNSFTYYGAIDEKQNSFTYWWVLFGVLIVLSLVIVYKLFKKHC</sequence>
<dbReference type="InterPro" id="IPR011990">
    <property type="entry name" value="TPR-like_helical_dom_sf"/>
</dbReference>
<dbReference type="Pfam" id="PF12770">
    <property type="entry name" value="CHAT"/>
    <property type="match status" value="1"/>
</dbReference>
<feature type="transmembrane region" description="Helical" evidence="1">
    <location>
        <begin position="829"/>
        <end position="849"/>
    </location>
</feature>
<dbReference type="InterPro" id="IPR019734">
    <property type="entry name" value="TPR_rpt"/>
</dbReference>
<dbReference type="AlphaFoldDB" id="A0A1W1ZPG8"/>
<keyword evidence="1" id="KW-1133">Transmembrane helix</keyword>
<dbReference type="Proteomes" id="UP000192360">
    <property type="component" value="Unassembled WGS sequence"/>
</dbReference>
<dbReference type="Gene3D" id="1.25.40.10">
    <property type="entry name" value="Tetratricopeptide repeat domain"/>
    <property type="match status" value="2"/>
</dbReference>
<dbReference type="RefSeq" id="WP_084060765.1">
    <property type="nucleotide sequence ID" value="NZ_FWXO01000002.1"/>
</dbReference>
<protein>
    <submittedName>
        <fullName evidence="3">CHAT domain-containing protein</fullName>
    </submittedName>
</protein>
<gene>
    <name evidence="3" type="ORF">SAMN05660703_1447</name>
</gene>
<dbReference type="PANTHER" id="PTHR10098">
    <property type="entry name" value="RAPSYN-RELATED"/>
    <property type="match status" value="1"/>
</dbReference>
<evidence type="ECO:0000256" key="1">
    <source>
        <dbReference type="SAM" id="Phobius"/>
    </source>
</evidence>
<name>A0A1W1ZPG8_9FLAO</name>
<feature type="domain" description="CHAT" evidence="2">
    <location>
        <begin position="566"/>
        <end position="818"/>
    </location>
</feature>
<dbReference type="EMBL" id="FWXO01000002">
    <property type="protein sequence ID" value="SMC50319.1"/>
    <property type="molecule type" value="Genomic_DNA"/>
</dbReference>
<dbReference type="PANTHER" id="PTHR10098:SF108">
    <property type="entry name" value="TETRATRICOPEPTIDE REPEAT PROTEIN 28"/>
    <property type="match status" value="1"/>
</dbReference>